<evidence type="ECO:0000313" key="1">
    <source>
        <dbReference type="EMBL" id="CAJ0585184.1"/>
    </source>
</evidence>
<sequence length="141" mass="16190">MSAQAESPIVCEYSFYEPEASELNVSARGLPRDFDDIVSDGSIYTPPRSTTSVSFEDMEGEAFQDYRVEYLRLFDVFAETIVSLENVDFDDSDSFEDWEDEFEDSFDESDYSFYEMPDEETFVEMYTGYDAAMGGNAVWTP</sequence>
<dbReference type="AlphaFoldDB" id="A0AA36GBN5"/>
<comment type="caution">
    <text evidence="1">The sequence shown here is derived from an EMBL/GenBank/DDBJ whole genome shotgun (WGS) entry which is preliminary data.</text>
</comment>
<proteinExistence type="predicted"/>
<organism evidence="1 2">
    <name type="scientific">Mesorhabditis spiculigera</name>
    <dbReference type="NCBI Taxonomy" id="96644"/>
    <lineage>
        <taxon>Eukaryota</taxon>
        <taxon>Metazoa</taxon>
        <taxon>Ecdysozoa</taxon>
        <taxon>Nematoda</taxon>
        <taxon>Chromadorea</taxon>
        <taxon>Rhabditida</taxon>
        <taxon>Rhabditina</taxon>
        <taxon>Rhabditomorpha</taxon>
        <taxon>Rhabditoidea</taxon>
        <taxon>Rhabditidae</taxon>
        <taxon>Mesorhabditinae</taxon>
        <taxon>Mesorhabditis</taxon>
    </lineage>
</organism>
<dbReference type="EMBL" id="CATQJA010002702">
    <property type="protein sequence ID" value="CAJ0585184.1"/>
    <property type="molecule type" value="Genomic_DNA"/>
</dbReference>
<protein>
    <submittedName>
        <fullName evidence="1">Uncharacterized protein</fullName>
    </submittedName>
</protein>
<evidence type="ECO:0000313" key="2">
    <source>
        <dbReference type="Proteomes" id="UP001177023"/>
    </source>
</evidence>
<keyword evidence="2" id="KW-1185">Reference proteome</keyword>
<accession>A0AA36GBN5</accession>
<dbReference type="Proteomes" id="UP001177023">
    <property type="component" value="Unassembled WGS sequence"/>
</dbReference>
<reference evidence="1" key="1">
    <citation type="submission" date="2023-06" db="EMBL/GenBank/DDBJ databases">
        <authorList>
            <person name="Delattre M."/>
        </authorList>
    </citation>
    <scope>NUCLEOTIDE SEQUENCE</scope>
    <source>
        <strain evidence="1">AF72</strain>
    </source>
</reference>
<feature type="non-terminal residue" evidence="1">
    <location>
        <position position="141"/>
    </location>
</feature>
<gene>
    <name evidence="1" type="ORF">MSPICULIGERA_LOCUS23215</name>
</gene>
<name>A0AA36GBN5_9BILA</name>